<reference evidence="1 2" key="1">
    <citation type="submission" date="2018-06" db="EMBL/GenBank/DDBJ databases">
        <title>Isolation of heavy metals resistant Paenibacillus silvae NC2 from Gold-Copper mine in ZiJin, China.</title>
        <authorList>
            <person name="Xu J."/>
            <person name="Mazhar H.S."/>
            <person name="Rensing C."/>
        </authorList>
    </citation>
    <scope>NUCLEOTIDE SEQUENCE [LARGE SCALE GENOMIC DNA]</scope>
    <source>
        <strain evidence="1 2">NC2</strain>
    </source>
</reference>
<comment type="caution">
    <text evidence="1">The sequence shown here is derived from an EMBL/GenBank/DDBJ whole genome shotgun (WGS) entry which is preliminary data.</text>
</comment>
<organism evidence="1 2">
    <name type="scientific">Paenibacillus silvae</name>
    <dbReference type="NCBI Taxonomy" id="1325358"/>
    <lineage>
        <taxon>Bacteria</taxon>
        <taxon>Bacillati</taxon>
        <taxon>Bacillota</taxon>
        <taxon>Bacilli</taxon>
        <taxon>Bacillales</taxon>
        <taxon>Paenibacillaceae</taxon>
        <taxon>Paenibacillus</taxon>
    </lineage>
</organism>
<dbReference type="Proteomes" id="UP000249204">
    <property type="component" value="Unassembled WGS sequence"/>
</dbReference>
<dbReference type="Gene3D" id="1.10.10.2520">
    <property type="entry name" value="Cell wall hydrolase SleB, domain 1"/>
    <property type="match status" value="1"/>
</dbReference>
<proteinExistence type="predicted"/>
<protein>
    <submittedName>
        <fullName evidence="1">Uncharacterized protein</fullName>
    </submittedName>
</protein>
<gene>
    <name evidence="1" type="ORF">DN757_11050</name>
</gene>
<sequence length="486" mass="54608">MLNSLVYLTVQTIKYLCWECNRMRLKFKKMNVKFKFFLSVAVASSVLFGQVAMPTYASSSDEETIKLQGTELIWNTNETGQTLEKVLLNDQEIVYSYNSNNNRVSKKVPDDIVNYTYNQDSQLISESNSNQNIQFTYDESTALIDGLIVEENVYHYIKDDDLNVIAINDSEGNQVAKYEYDTDGKTLYILGQDSNGKWIDRSEDTEFIGVINPIRLHSLYYDAETGWYYNGRQYYDSVNNKYIVGTDHLRSMTDDSVSAMASDNMAIRIHNWRTSLMNSSDFGKSISYSSKWYDNLTDVELLSRLIYGENTVLTADQNAVAWVLINRKNQNSSVFGGSTYRGVATKSGAFEPLTGGSSGTTNARVPNTSSPRWSNAVWIACTLLTTSSTADYNEFITKPTGISNQLYFVGLSYFLTGVSQDKSPTGSGIKYSFNGGSSFVDIKDIVVVFDTTDVFQNPTSRSAITSNSRLNTAAKRNSHNIFFNTK</sequence>
<dbReference type="AlphaFoldDB" id="A0A2W6NI48"/>
<dbReference type="InterPro" id="IPR042047">
    <property type="entry name" value="SleB_dom1"/>
</dbReference>
<dbReference type="EMBL" id="QKWW01000028">
    <property type="protein sequence ID" value="PZT55614.1"/>
    <property type="molecule type" value="Genomic_DNA"/>
</dbReference>
<accession>A0A2W6NI48</accession>
<evidence type="ECO:0000313" key="1">
    <source>
        <dbReference type="EMBL" id="PZT55614.1"/>
    </source>
</evidence>
<dbReference type="Gene3D" id="2.180.10.10">
    <property type="entry name" value="RHS repeat-associated core"/>
    <property type="match status" value="1"/>
</dbReference>
<evidence type="ECO:0000313" key="2">
    <source>
        <dbReference type="Proteomes" id="UP000249204"/>
    </source>
</evidence>
<name>A0A2W6NI48_9BACL</name>